<comment type="similarity">
    <text evidence="4">Belongs to the PEP-utilizing enzyme family.</text>
</comment>
<evidence type="ECO:0000256" key="10">
    <source>
        <dbReference type="ARBA" id="ARBA00022683"/>
    </source>
</evidence>
<dbReference type="InterPro" id="IPR006318">
    <property type="entry name" value="PTS_EI-like"/>
</dbReference>
<evidence type="ECO:0000256" key="12">
    <source>
        <dbReference type="ARBA" id="ARBA00022777"/>
    </source>
</evidence>
<evidence type="ECO:0000259" key="15">
    <source>
        <dbReference type="SMART" id="SM00065"/>
    </source>
</evidence>
<keyword evidence="11" id="KW-0479">Metal-binding</keyword>
<dbReference type="NCBIfam" id="TIGR01417">
    <property type="entry name" value="PTS_I_fam"/>
    <property type="match status" value="1"/>
</dbReference>
<dbReference type="PANTHER" id="PTHR46244:SF6">
    <property type="entry name" value="PHOSPHOENOLPYRUVATE-PROTEIN PHOSPHOTRANSFERASE"/>
    <property type="match status" value="1"/>
</dbReference>
<evidence type="ECO:0000256" key="7">
    <source>
        <dbReference type="ARBA" id="ARBA00022490"/>
    </source>
</evidence>
<protein>
    <recommendedName>
        <fullName evidence="5">phosphoenolpyruvate--protein phosphotransferase</fullName>
        <ecNumber evidence="5">2.7.3.9</ecNumber>
    </recommendedName>
</protein>
<name>A0A5C6DSS5_9BACT</name>
<accession>A0A5C6DSS5</accession>
<dbReference type="RefSeq" id="WP_146601265.1">
    <property type="nucleotide sequence ID" value="NZ_SJPY01000006.1"/>
</dbReference>
<gene>
    <name evidence="16" type="primary">ptsI_1</name>
    <name evidence="16" type="ORF">Q31b_40660</name>
</gene>
<dbReference type="InterPro" id="IPR000121">
    <property type="entry name" value="PEP_util_C"/>
</dbReference>
<dbReference type="OrthoDB" id="9765468at2"/>
<comment type="subcellular location">
    <subcellularLocation>
        <location evidence="3">Cytoplasm</location>
    </subcellularLocation>
</comment>
<dbReference type="Proteomes" id="UP000315471">
    <property type="component" value="Unassembled WGS sequence"/>
</dbReference>
<dbReference type="InterPro" id="IPR050499">
    <property type="entry name" value="PEP-utilizing_PTS_enzyme"/>
</dbReference>
<dbReference type="InterPro" id="IPR008731">
    <property type="entry name" value="PTS_EIN"/>
</dbReference>
<organism evidence="16 17">
    <name type="scientific">Novipirellula aureliae</name>
    <dbReference type="NCBI Taxonomy" id="2527966"/>
    <lineage>
        <taxon>Bacteria</taxon>
        <taxon>Pseudomonadati</taxon>
        <taxon>Planctomycetota</taxon>
        <taxon>Planctomycetia</taxon>
        <taxon>Pirellulales</taxon>
        <taxon>Pirellulaceae</taxon>
        <taxon>Novipirellula</taxon>
    </lineage>
</organism>
<dbReference type="SUPFAM" id="SSF51621">
    <property type="entry name" value="Phosphoenolpyruvate/pyruvate domain"/>
    <property type="match status" value="1"/>
</dbReference>
<dbReference type="Pfam" id="PF02896">
    <property type="entry name" value="PEP-utilizers_C"/>
    <property type="match status" value="1"/>
</dbReference>
<dbReference type="InterPro" id="IPR015813">
    <property type="entry name" value="Pyrv/PenolPyrv_kinase-like_dom"/>
</dbReference>
<dbReference type="SUPFAM" id="SSF47831">
    <property type="entry name" value="Enzyme I of the PEP:sugar phosphotransferase system HPr-binding (sub)domain"/>
    <property type="match status" value="1"/>
</dbReference>
<feature type="domain" description="GAF" evidence="15">
    <location>
        <begin position="23"/>
        <end position="168"/>
    </location>
</feature>
<keyword evidence="7" id="KW-0963">Cytoplasm</keyword>
<keyword evidence="9 16" id="KW-0808">Transferase</keyword>
<dbReference type="Pfam" id="PF05524">
    <property type="entry name" value="PEP-utilisers_N"/>
    <property type="match status" value="1"/>
</dbReference>
<keyword evidence="17" id="KW-1185">Reference proteome</keyword>
<evidence type="ECO:0000256" key="9">
    <source>
        <dbReference type="ARBA" id="ARBA00022679"/>
    </source>
</evidence>
<reference evidence="16 17" key="1">
    <citation type="submission" date="2019-02" db="EMBL/GenBank/DDBJ databases">
        <title>Deep-cultivation of Planctomycetes and their phenomic and genomic characterization uncovers novel biology.</title>
        <authorList>
            <person name="Wiegand S."/>
            <person name="Jogler M."/>
            <person name="Boedeker C."/>
            <person name="Pinto D."/>
            <person name="Vollmers J."/>
            <person name="Rivas-Marin E."/>
            <person name="Kohn T."/>
            <person name="Peeters S.H."/>
            <person name="Heuer A."/>
            <person name="Rast P."/>
            <person name="Oberbeckmann S."/>
            <person name="Bunk B."/>
            <person name="Jeske O."/>
            <person name="Meyerdierks A."/>
            <person name="Storesund J.E."/>
            <person name="Kallscheuer N."/>
            <person name="Luecker S."/>
            <person name="Lage O.M."/>
            <person name="Pohl T."/>
            <person name="Merkel B.J."/>
            <person name="Hornburger P."/>
            <person name="Mueller R.-W."/>
            <person name="Bruemmer F."/>
            <person name="Labrenz M."/>
            <person name="Spormann A.M."/>
            <person name="Op Den Camp H."/>
            <person name="Overmann J."/>
            <person name="Amann R."/>
            <person name="Jetten M.S.M."/>
            <person name="Mascher T."/>
            <person name="Medema M.H."/>
            <person name="Devos D.P."/>
            <person name="Kaster A.-K."/>
            <person name="Ovreas L."/>
            <person name="Rohde M."/>
            <person name="Galperin M.Y."/>
            <person name="Jogler C."/>
        </authorList>
    </citation>
    <scope>NUCLEOTIDE SEQUENCE [LARGE SCALE GENOMIC DNA]</scope>
    <source>
        <strain evidence="16 17">Q31b</strain>
    </source>
</reference>
<dbReference type="InterPro" id="IPR040442">
    <property type="entry name" value="Pyrv_kinase-like_dom_sf"/>
</dbReference>
<dbReference type="InterPro" id="IPR008279">
    <property type="entry name" value="PEP-util_enz_mobile_dom"/>
</dbReference>
<dbReference type="InterPro" id="IPR036637">
    <property type="entry name" value="Phosphohistidine_dom_sf"/>
</dbReference>
<dbReference type="SUPFAM" id="SSF52009">
    <property type="entry name" value="Phosphohistidine domain"/>
    <property type="match status" value="1"/>
</dbReference>
<dbReference type="PANTHER" id="PTHR46244">
    <property type="entry name" value="PHOSPHOENOLPYRUVATE-PROTEIN PHOSPHOTRANSFERASE"/>
    <property type="match status" value="1"/>
</dbReference>
<evidence type="ECO:0000313" key="17">
    <source>
        <dbReference type="Proteomes" id="UP000315471"/>
    </source>
</evidence>
<evidence type="ECO:0000313" key="16">
    <source>
        <dbReference type="EMBL" id="TWU38987.1"/>
    </source>
</evidence>
<comment type="cofactor">
    <cofactor evidence="2">
        <name>Mg(2+)</name>
        <dbReference type="ChEBI" id="CHEBI:18420"/>
    </cofactor>
</comment>
<keyword evidence="10" id="KW-0598">Phosphotransferase system</keyword>
<dbReference type="SUPFAM" id="SSF55781">
    <property type="entry name" value="GAF domain-like"/>
    <property type="match status" value="1"/>
</dbReference>
<dbReference type="SMART" id="SM00065">
    <property type="entry name" value="GAF"/>
    <property type="match status" value="1"/>
</dbReference>
<dbReference type="Gene3D" id="3.20.20.60">
    <property type="entry name" value="Phosphoenolpyruvate-binding domains"/>
    <property type="match status" value="1"/>
</dbReference>
<keyword evidence="16" id="KW-0670">Pyruvate</keyword>
<evidence type="ECO:0000256" key="13">
    <source>
        <dbReference type="ARBA" id="ARBA00022842"/>
    </source>
</evidence>
<dbReference type="GO" id="GO:0005737">
    <property type="term" value="C:cytoplasm"/>
    <property type="evidence" value="ECO:0007669"/>
    <property type="project" value="UniProtKB-SubCell"/>
</dbReference>
<keyword evidence="6" id="KW-0813">Transport</keyword>
<dbReference type="AlphaFoldDB" id="A0A5C6DSS5"/>
<dbReference type="EC" id="2.7.3.9" evidence="5"/>
<dbReference type="GO" id="GO:0009401">
    <property type="term" value="P:phosphoenolpyruvate-dependent sugar phosphotransferase system"/>
    <property type="evidence" value="ECO:0007669"/>
    <property type="project" value="UniProtKB-KW"/>
</dbReference>
<sequence length="771" mass="85349">MQSERIGLSTLEDITKLILDSHGPDETLRNIVQLVAERMHTEACSIYLYDNHKLTLRATIGLSTDLIGQVTLSIGEGLIGHTAETGGIVNVNEAQEHERFLFVESLNEEIYHSFLGIPLFNQQSLIGVLAIQSIEPRWFSPLEMSALSTIAFQLSTVVASARLLDQLEREQADANASKVEQIKNKQCCEKPVALRGQSAFSGFAIGPAVLIRHAFGLTDRLDDESLDMESERERLESALESARIDTICLEKKVADRLSDADASIFHSHLMILQDRVLIDKLLVKIDQGSSAVNAVKTVLADYVAAFRRIDDPYLRERAIDLEDIGRRLLAKLLGEESESVQLHHPGIIVAKELMPSDVASLDHHMILGLILESEDRNSHAAIISKSLGIPSLFGVKDALQLIDSGASLILDANSGCVHIEPSDAIRSEYERLKADSVRQQEQLLEFKDRDALSSDGTSVCLRANVGLVSDLELAHRYGAQGVGLYRTEFPYMARTNFPDRQTQYDIYRIVVESFAGESVTIRTLDIGGDKMLPYFEVPEEDNPFLGWRSIRVSLDHREMFQTQIEAILMASTHGNVKIMFPMVSSMDEVIACKEVVRVAKQNLEAEGWSIPDVPFGVMIEVPAAVLLANHFATEVDFFALGTNDLIQYMLAADRGNSHIERYYDSLHPAVLQAIAHLVDVAKRHKKGLCICGEMASDPACFAILVGLGLKEFSVSSPRILPLKSVLSKLSLTQMQQLAKQVLRESRGSTVRAMVDQMLQEADCLANFSASD</sequence>
<dbReference type="InterPro" id="IPR003018">
    <property type="entry name" value="GAF"/>
</dbReference>
<evidence type="ECO:0000256" key="1">
    <source>
        <dbReference type="ARBA" id="ARBA00000683"/>
    </source>
</evidence>
<feature type="coiled-coil region" evidence="14">
    <location>
        <begin position="218"/>
        <end position="245"/>
    </location>
</feature>
<evidence type="ECO:0000256" key="11">
    <source>
        <dbReference type="ARBA" id="ARBA00022723"/>
    </source>
</evidence>
<dbReference type="GO" id="GO:0046872">
    <property type="term" value="F:metal ion binding"/>
    <property type="evidence" value="ECO:0007669"/>
    <property type="project" value="UniProtKB-KW"/>
</dbReference>
<dbReference type="Pfam" id="PF01590">
    <property type="entry name" value="GAF"/>
    <property type="match status" value="1"/>
</dbReference>
<proteinExistence type="inferred from homology"/>
<evidence type="ECO:0000256" key="6">
    <source>
        <dbReference type="ARBA" id="ARBA00022448"/>
    </source>
</evidence>
<evidence type="ECO:0000256" key="3">
    <source>
        <dbReference type="ARBA" id="ARBA00004496"/>
    </source>
</evidence>
<evidence type="ECO:0000256" key="14">
    <source>
        <dbReference type="SAM" id="Coils"/>
    </source>
</evidence>
<evidence type="ECO:0000256" key="2">
    <source>
        <dbReference type="ARBA" id="ARBA00001946"/>
    </source>
</evidence>
<dbReference type="InterPro" id="IPR029016">
    <property type="entry name" value="GAF-like_dom_sf"/>
</dbReference>
<keyword evidence="14" id="KW-0175">Coiled coil</keyword>
<dbReference type="EMBL" id="SJPY01000006">
    <property type="protein sequence ID" value="TWU38987.1"/>
    <property type="molecule type" value="Genomic_DNA"/>
</dbReference>
<evidence type="ECO:0000256" key="5">
    <source>
        <dbReference type="ARBA" id="ARBA00012232"/>
    </source>
</evidence>
<evidence type="ECO:0000256" key="8">
    <source>
        <dbReference type="ARBA" id="ARBA00022597"/>
    </source>
</evidence>
<dbReference type="GO" id="GO:0016301">
    <property type="term" value="F:kinase activity"/>
    <property type="evidence" value="ECO:0007669"/>
    <property type="project" value="UniProtKB-KW"/>
</dbReference>
<dbReference type="Gene3D" id="3.30.450.40">
    <property type="match status" value="1"/>
</dbReference>
<dbReference type="GO" id="GO:0008965">
    <property type="term" value="F:phosphoenolpyruvate-protein phosphotransferase activity"/>
    <property type="evidence" value="ECO:0007669"/>
    <property type="project" value="UniProtKB-EC"/>
</dbReference>
<keyword evidence="13" id="KW-0460">Magnesium</keyword>
<dbReference type="PRINTS" id="PR01736">
    <property type="entry name" value="PHPHTRNFRASE"/>
</dbReference>
<dbReference type="Pfam" id="PF00391">
    <property type="entry name" value="PEP-utilizers"/>
    <property type="match status" value="1"/>
</dbReference>
<dbReference type="InterPro" id="IPR036618">
    <property type="entry name" value="PtsI_HPr-bd_sf"/>
</dbReference>
<dbReference type="Gene3D" id="1.10.274.10">
    <property type="entry name" value="PtsI, HPr-binding domain"/>
    <property type="match status" value="1"/>
</dbReference>
<dbReference type="Gene3D" id="3.50.30.10">
    <property type="entry name" value="Phosphohistidine domain"/>
    <property type="match status" value="1"/>
</dbReference>
<comment type="catalytic activity">
    <reaction evidence="1">
        <text>L-histidyl-[protein] + phosphoenolpyruvate = N(pros)-phospho-L-histidyl-[protein] + pyruvate</text>
        <dbReference type="Rhea" id="RHEA:23880"/>
        <dbReference type="Rhea" id="RHEA-COMP:9745"/>
        <dbReference type="Rhea" id="RHEA-COMP:9746"/>
        <dbReference type="ChEBI" id="CHEBI:15361"/>
        <dbReference type="ChEBI" id="CHEBI:29979"/>
        <dbReference type="ChEBI" id="CHEBI:58702"/>
        <dbReference type="ChEBI" id="CHEBI:64837"/>
        <dbReference type="EC" id="2.7.3.9"/>
    </reaction>
</comment>
<keyword evidence="12" id="KW-0418">Kinase</keyword>
<evidence type="ECO:0000256" key="4">
    <source>
        <dbReference type="ARBA" id="ARBA00007837"/>
    </source>
</evidence>
<keyword evidence="8" id="KW-0762">Sugar transport</keyword>
<comment type="caution">
    <text evidence="16">The sequence shown here is derived from an EMBL/GenBank/DDBJ whole genome shotgun (WGS) entry which is preliminary data.</text>
</comment>